<gene>
    <name evidence="6" type="ORF">AAE3_LOCUS10751</name>
</gene>
<organism evidence="6 7">
    <name type="scientific">Cyclocybe aegerita</name>
    <name type="common">Black poplar mushroom</name>
    <name type="synonym">Agrocybe aegerita</name>
    <dbReference type="NCBI Taxonomy" id="1973307"/>
    <lineage>
        <taxon>Eukaryota</taxon>
        <taxon>Fungi</taxon>
        <taxon>Dikarya</taxon>
        <taxon>Basidiomycota</taxon>
        <taxon>Agaricomycotina</taxon>
        <taxon>Agaricomycetes</taxon>
        <taxon>Agaricomycetidae</taxon>
        <taxon>Agaricales</taxon>
        <taxon>Agaricineae</taxon>
        <taxon>Bolbitiaceae</taxon>
        <taxon>Cyclocybe</taxon>
    </lineage>
</organism>
<dbReference type="SUPFAM" id="SSF159941">
    <property type="entry name" value="MM3350-like"/>
    <property type="match status" value="1"/>
</dbReference>
<dbReference type="Pfam" id="PF01753">
    <property type="entry name" value="zf-MYND"/>
    <property type="match status" value="1"/>
</dbReference>
<evidence type="ECO:0000259" key="4">
    <source>
        <dbReference type="Pfam" id="PF01753"/>
    </source>
</evidence>
<dbReference type="PANTHER" id="PTHR41878">
    <property type="entry name" value="LEXA REPRESSOR-RELATED"/>
    <property type="match status" value="1"/>
</dbReference>
<dbReference type="PANTHER" id="PTHR41878:SF1">
    <property type="entry name" value="TNPR PROTEIN"/>
    <property type="match status" value="1"/>
</dbReference>
<dbReference type="Proteomes" id="UP000467700">
    <property type="component" value="Unassembled WGS sequence"/>
</dbReference>
<evidence type="ECO:0000256" key="3">
    <source>
        <dbReference type="ARBA" id="ARBA00022833"/>
    </source>
</evidence>
<dbReference type="Pfam" id="PF07929">
    <property type="entry name" value="PRiA4_ORF3"/>
    <property type="match status" value="1"/>
</dbReference>
<dbReference type="OrthoDB" id="407198at2759"/>
<keyword evidence="3" id="KW-0862">Zinc</keyword>
<evidence type="ECO:0000313" key="7">
    <source>
        <dbReference type="Proteomes" id="UP000467700"/>
    </source>
</evidence>
<dbReference type="InterPro" id="IPR012912">
    <property type="entry name" value="Plasmid_pRiA4b_Orf3-like"/>
</dbReference>
<reference evidence="6 7" key="1">
    <citation type="submission" date="2020-01" db="EMBL/GenBank/DDBJ databases">
        <authorList>
            <person name="Gupta K D."/>
        </authorList>
    </citation>
    <scope>NUCLEOTIDE SEQUENCE [LARGE SCALE GENOMIC DNA]</scope>
</reference>
<feature type="domain" description="MYND-type" evidence="4">
    <location>
        <begin position="38"/>
        <end position="76"/>
    </location>
</feature>
<keyword evidence="2" id="KW-0863">Zinc-finger</keyword>
<dbReference type="InterPro" id="IPR024047">
    <property type="entry name" value="MM3350-like_sf"/>
</dbReference>
<protein>
    <recommendedName>
        <fullName evidence="8">MYND-type domain-containing protein</fullName>
    </recommendedName>
</protein>
<keyword evidence="7" id="KW-1185">Reference proteome</keyword>
<evidence type="ECO:0008006" key="8">
    <source>
        <dbReference type="Google" id="ProtNLM"/>
    </source>
</evidence>
<feature type="domain" description="Plasmid pRiA4b Orf3-like" evidence="5">
    <location>
        <begin position="80"/>
        <end position="269"/>
    </location>
</feature>
<proteinExistence type="predicted"/>
<name>A0A8S0WG60_CYCAE</name>
<comment type="caution">
    <text evidence="6">The sequence shown here is derived from an EMBL/GenBank/DDBJ whole genome shotgun (WGS) entry which is preliminary data.</text>
</comment>
<accession>A0A8S0WG60</accession>
<dbReference type="Gene3D" id="3.10.290.30">
    <property type="entry name" value="MM3350-like"/>
    <property type="match status" value="1"/>
</dbReference>
<keyword evidence="1" id="KW-0479">Metal-binding</keyword>
<sequence>MTRNLPFNFLLNHHHPLLLSYSSNMPEPNTKERCSWLVCDKPGKLRCTRCRDATPQTLYCSAKCQKNDWIFHKAYCGKKAYTFDITLVASSSPAITRTVAIPAWFTFRQLHYTLQYAMGPWQHTHMHEFSFNRLLSEFESPTQPGYWVRNEVDRGPHRLDTLAGRDERLKVGPAELYDDDKLDNWHPMLGRPPKKVPKEREKTLRLEVFDVNGRLYETVAKDGDMYPLIYTYDFGDNWEHELIFKGETLARAARPLFSFAQGCGPVEDCPRAGTK</sequence>
<evidence type="ECO:0000259" key="5">
    <source>
        <dbReference type="Pfam" id="PF07929"/>
    </source>
</evidence>
<dbReference type="AlphaFoldDB" id="A0A8S0WG60"/>
<dbReference type="InterPro" id="IPR002893">
    <property type="entry name" value="Znf_MYND"/>
</dbReference>
<evidence type="ECO:0000256" key="1">
    <source>
        <dbReference type="ARBA" id="ARBA00022723"/>
    </source>
</evidence>
<dbReference type="EMBL" id="CACVBS010000068">
    <property type="protein sequence ID" value="CAA7268630.1"/>
    <property type="molecule type" value="Genomic_DNA"/>
</dbReference>
<dbReference type="SUPFAM" id="SSF144232">
    <property type="entry name" value="HIT/MYND zinc finger-like"/>
    <property type="match status" value="1"/>
</dbReference>
<evidence type="ECO:0000313" key="6">
    <source>
        <dbReference type="EMBL" id="CAA7268630.1"/>
    </source>
</evidence>
<evidence type="ECO:0000256" key="2">
    <source>
        <dbReference type="ARBA" id="ARBA00022771"/>
    </source>
</evidence>
<dbReference type="Gene3D" id="6.10.140.2220">
    <property type="match status" value="1"/>
</dbReference>
<dbReference type="GO" id="GO:0008270">
    <property type="term" value="F:zinc ion binding"/>
    <property type="evidence" value="ECO:0007669"/>
    <property type="project" value="UniProtKB-KW"/>
</dbReference>